<dbReference type="GO" id="GO:0009103">
    <property type="term" value="P:lipopolysaccharide biosynthetic process"/>
    <property type="evidence" value="ECO:0007669"/>
    <property type="project" value="TreeGrafter"/>
</dbReference>
<dbReference type="Pfam" id="PF12000">
    <property type="entry name" value="Glyco_trans_4_3"/>
    <property type="match status" value="1"/>
</dbReference>
<keyword evidence="5" id="KW-1185">Reference proteome</keyword>
<gene>
    <name evidence="4" type="ORF">D5366_06135</name>
</gene>
<proteinExistence type="predicted"/>
<feature type="domain" description="Glycosyl transferase family 4" evidence="3">
    <location>
        <begin position="26"/>
        <end position="191"/>
    </location>
</feature>
<dbReference type="EMBL" id="CP032485">
    <property type="protein sequence ID" value="QDH24865.1"/>
    <property type="molecule type" value="Genomic_DNA"/>
</dbReference>
<evidence type="ECO:0000259" key="3">
    <source>
        <dbReference type="Pfam" id="PF12000"/>
    </source>
</evidence>
<dbReference type="RefSeq" id="WP_141492709.1">
    <property type="nucleotide sequence ID" value="NZ_CP032485.1"/>
</dbReference>
<protein>
    <submittedName>
        <fullName evidence="4">Glycosyltransferase</fullName>
    </submittedName>
</protein>
<organism evidence="4 5">
    <name type="scientific">Neokomagataea tanensis</name>
    <dbReference type="NCBI Taxonomy" id="661191"/>
    <lineage>
        <taxon>Bacteria</taxon>
        <taxon>Pseudomonadati</taxon>
        <taxon>Pseudomonadota</taxon>
        <taxon>Alphaproteobacteria</taxon>
        <taxon>Acetobacterales</taxon>
        <taxon>Acetobacteraceae</taxon>
        <taxon>Neokomagataea</taxon>
    </lineage>
</organism>
<dbReference type="OrthoDB" id="9793726at2"/>
<evidence type="ECO:0000313" key="4">
    <source>
        <dbReference type="EMBL" id="QDH24865.1"/>
    </source>
</evidence>
<name>A0A4Y6V917_9PROT</name>
<dbReference type="Gene3D" id="3.40.50.2000">
    <property type="entry name" value="Glycogen Phosphorylase B"/>
    <property type="match status" value="1"/>
</dbReference>
<dbReference type="CDD" id="cd03818">
    <property type="entry name" value="GT4_ExpC-like"/>
    <property type="match status" value="1"/>
</dbReference>
<sequence length="413" mass="46627">MRYLFVHQNFPGQFLHFVRHLSAQGGHEIVFLSEASKGEISGVRRVIYRTEREPAETTHPYLHDFERGLLRAEAVARAAQTLKQLGYVPDIIIGHHGWGELLNLGDVYPNTPILGYLEFFYRYDCNDVGFDPEFPVAADLASIVRVKNAINLQALNLPNSVGQTPTLFQRSTYPDWARSKMALLYEGVNLEKCKRDGRLRNRNIKIKDIQISAREPLVTYVARNLEPYRGFHVFMRSLAKVQAARPDARIVLVGGDSVSYGNPPPKGGCWRDNMLSELSGQLNLDKIHFVGHVDYDDFSTLIQRSDAHVYLTYPFVASWSLREAMAASCAIIGSDTAPVSEFVEDGVTGRLVPFLEPDRIADAILEVLEDRTLAQRLGRAARRYAEQAFAMDNYITRYETLVDDVIAGKRTFS</sequence>
<dbReference type="KEGG" id="ntn:D5366_06135"/>
<accession>A0A4Y6V917</accession>
<dbReference type="SUPFAM" id="SSF53756">
    <property type="entry name" value="UDP-Glycosyltransferase/glycogen phosphorylase"/>
    <property type="match status" value="1"/>
</dbReference>
<dbReference type="AlphaFoldDB" id="A0A4Y6V917"/>
<reference evidence="4 5" key="1">
    <citation type="submission" date="2018-09" db="EMBL/GenBank/DDBJ databases">
        <title>The complete genome sequence of Neokomagataea tanensis NBRC 106556(T).</title>
        <authorList>
            <person name="Chua K.-O."/>
            <person name="See-Too W.-S."/>
            <person name="Hong K.-W."/>
            <person name="Yin W.-F."/>
            <person name="Chan K.-G."/>
        </authorList>
    </citation>
    <scope>NUCLEOTIDE SEQUENCE [LARGE SCALE GENOMIC DNA]</scope>
    <source>
        <strain evidence="5">AH13 \ NBRC 106556</strain>
    </source>
</reference>
<evidence type="ECO:0000313" key="5">
    <source>
        <dbReference type="Proteomes" id="UP000317214"/>
    </source>
</evidence>
<dbReference type="InterPro" id="IPR022623">
    <property type="entry name" value="Glyco_trans_4"/>
</dbReference>
<feature type="domain" description="Glycosyl transferase family 1" evidence="2">
    <location>
        <begin position="205"/>
        <end position="383"/>
    </location>
</feature>
<keyword evidence="1 4" id="KW-0808">Transferase</keyword>
<evidence type="ECO:0000259" key="2">
    <source>
        <dbReference type="Pfam" id="PF00534"/>
    </source>
</evidence>
<dbReference type="GO" id="GO:0016757">
    <property type="term" value="F:glycosyltransferase activity"/>
    <property type="evidence" value="ECO:0007669"/>
    <property type="project" value="InterPro"/>
</dbReference>
<dbReference type="InterPro" id="IPR001296">
    <property type="entry name" value="Glyco_trans_1"/>
</dbReference>
<dbReference type="Pfam" id="PF00534">
    <property type="entry name" value="Glycos_transf_1"/>
    <property type="match status" value="1"/>
</dbReference>
<evidence type="ECO:0000256" key="1">
    <source>
        <dbReference type="ARBA" id="ARBA00022679"/>
    </source>
</evidence>
<dbReference type="Proteomes" id="UP000317214">
    <property type="component" value="Chromosome"/>
</dbReference>
<dbReference type="PANTHER" id="PTHR46401">
    <property type="entry name" value="GLYCOSYLTRANSFERASE WBBK-RELATED"/>
    <property type="match status" value="1"/>
</dbReference>
<dbReference type="PANTHER" id="PTHR46401:SF2">
    <property type="entry name" value="GLYCOSYLTRANSFERASE WBBK-RELATED"/>
    <property type="match status" value="1"/>
</dbReference>